<dbReference type="RefSeq" id="XP_018276551.1">
    <property type="nucleotide sequence ID" value="XM_018424040.1"/>
</dbReference>
<dbReference type="EMBL" id="KQ087242">
    <property type="protein sequence ID" value="KLT40060.1"/>
    <property type="molecule type" value="Genomic_DNA"/>
</dbReference>
<evidence type="ECO:0000313" key="2">
    <source>
        <dbReference type="Proteomes" id="UP000053611"/>
    </source>
</evidence>
<organism evidence="1 2">
    <name type="scientific">Cutaneotrichosporon oleaginosum</name>
    <dbReference type="NCBI Taxonomy" id="879819"/>
    <lineage>
        <taxon>Eukaryota</taxon>
        <taxon>Fungi</taxon>
        <taxon>Dikarya</taxon>
        <taxon>Basidiomycota</taxon>
        <taxon>Agaricomycotina</taxon>
        <taxon>Tremellomycetes</taxon>
        <taxon>Trichosporonales</taxon>
        <taxon>Trichosporonaceae</taxon>
        <taxon>Cutaneotrichosporon</taxon>
    </lineage>
</organism>
<reference evidence="1 2" key="1">
    <citation type="submission" date="2015-03" db="EMBL/GenBank/DDBJ databases">
        <title>Genomics and transcriptomics of the oil-accumulating basidiomycete yeast T. oleaginosus allow insights into substrate utilization and the diverse evolutionary trajectories of mating systems in fungi.</title>
        <authorList>
            <consortium name="DOE Joint Genome Institute"/>
            <person name="Kourist R."/>
            <person name="Kracht O."/>
            <person name="Bracharz F."/>
            <person name="Lipzen A."/>
            <person name="Nolan M."/>
            <person name="Ohm R."/>
            <person name="Grigoriev I."/>
            <person name="Sun S."/>
            <person name="Heitman J."/>
            <person name="Bruck T."/>
            <person name="Nowrousian M."/>
        </authorList>
    </citation>
    <scope>NUCLEOTIDE SEQUENCE [LARGE SCALE GENOMIC DNA]</scope>
    <source>
        <strain evidence="1 2">IBC0246</strain>
    </source>
</reference>
<keyword evidence="2" id="KW-1185">Reference proteome</keyword>
<protein>
    <submittedName>
        <fullName evidence="1">Uncharacterized protein</fullName>
    </submittedName>
</protein>
<proteinExistence type="predicted"/>
<gene>
    <name evidence="1" type="ORF">CC85DRAFT_287849</name>
</gene>
<dbReference type="Proteomes" id="UP000053611">
    <property type="component" value="Unassembled WGS sequence"/>
</dbReference>
<evidence type="ECO:0000313" key="1">
    <source>
        <dbReference type="EMBL" id="KLT40060.1"/>
    </source>
</evidence>
<dbReference type="GeneID" id="28984643"/>
<sequence>MRCVGFRKVEEDLTEPLDHFPEAPSSAASPFKDSNASMMVDIGGVGAVSLNAVRKVVARASRRSTPVVASPSAARALRLQSTSSLNTATGWTQISRQRTSSSRSVIPVVLSKHLRVRPTLGSRASGLRTWSVMSQLSPRSMRLVGALTAFLTDMDHAPTSLCPNG</sequence>
<name>A0A0J0XG57_9TREE</name>
<accession>A0A0J0XG57</accession>
<dbReference type="AlphaFoldDB" id="A0A0J0XG57"/>